<evidence type="ECO:0000256" key="1">
    <source>
        <dbReference type="ARBA" id="ARBA00000971"/>
    </source>
</evidence>
<proteinExistence type="inferred from homology"/>
<reference evidence="6 7" key="1">
    <citation type="journal article" date="2014" name="Int. J. Syst. Evol. Microbiol.">
        <title>Complete genome sequence of Corynebacterium casei LMG S-19264T (=DSM 44701T), isolated from a smear-ripened cheese.</title>
        <authorList>
            <consortium name="US DOE Joint Genome Institute (JGI-PGF)"/>
            <person name="Walter F."/>
            <person name="Albersmeier A."/>
            <person name="Kalinowski J."/>
            <person name="Ruckert C."/>
        </authorList>
    </citation>
    <scope>NUCLEOTIDE SEQUENCE [LARGE SCALE GENOMIC DNA]</scope>
    <source>
        <strain evidence="6 7">KCTC 12285</strain>
    </source>
</reference>
<sequence length="183" mass="21061">MRLALHTICLVFLFSSCKTPEARKPINIKSGSFINESINRNKELAAKEEAIIQKIITKDTIHKYITSETGFWYFYTKKDTLSNVTPKFGDKVTFNYNITDLNGNIIYTQKELDTITYHIDKEELFLGLREGLKLMKQGEMVTFFFPSYQAYGYYGDDHKIGANIPLITKVTLNTITKESTTEN</sequence>
<dbReference type="GO" id="GO:0003755">
    <property type="term" value="F:peptidyl-prolyl cis-trans isomerase activity"/>
    <property type="evidence" value="ECO:0007669"/>
    <property type="project" value="UniProtKB-UniRule"/>
</dbReference>
<dbReference type="InterPro" id="IPR046357">
    <property type="entry name" value="PPIase_dom_sf"/>
</dbReference>
<dbReference type="PROSITE" id="PS51257">
    <property type="entry name" value="PROKAR_LIPOPROTEIN"/>
    <property type="match status" value="1"/>
</dbReference>
<name>A0A918JW22_9FLAO</name>
<evidence type="ECO:0000313" key="6">
    <source>
        <dbReference type="EMBL" id="GGX23208.1"/>
    </source>
</evidence>
<evidence type="ECO:0000256" key="2">
    <source>
        <dbReference type="ARBA" id="ARBA00023110"/>
    </source>
</evidence>
<comment type="caution">
    <text evidence="6">The sequence shown here is derived from an EMBL/GenBank/DDBJ whole genome shotgun (WGS) entry which is preliminary data.</text>
</comment>
<keyword evidence="3 4" id="KW-0413">Isomerase</keyword>
<dbReference type="EC" id="5.2.1.8" evidence="4"/>
<comment type="similarity">
    <text evidence="4">Belongs to the FKBP-type PPIase family.</text>
</comment>
<protein>
    <recommendedName>
        <fullName evidence="4">Peptidyl-prolyl cis-trans isomerase</fullName>
        <ecNumber evidence="4">5.2.1.8</ecNumber>
    </recommendedName>
</protein>
<evidence type="ECO:0000313" key="7">
    <source>
        <dbReference type="Proteomes" id="UP000601108"/>
    </source>
</evidence>
<evidence type="ECO:0000259" key="5">
    <source>
        <dbReference type="PROSITE" id="PS50059"/>
    </source>
</evidence>
<dbReference type="Gene3D" id="3.10.50.40">
    <property type="match status" value="1"/>
</dbReference>
<dbReference type="SUPFAM" id="SSF54534">
    <property type="entry name" value="FKBP-like"/>
    <property type="match status" value="1"/>
</dbReference>
<keyword evidence="7" id="KW-1185">Reference proteome</keyword>
<feature type="domain" description="PPIase FKBP-type" evidence="5">
    <location>
        <begin position="89"/>
        <end position="176"/>
    </location>
</feature>
<dbReference type="InterPro" id="IPR001179">
    <property type="entry name" value="PPIase_FKBP_dom"/>
</dbReference>
<comment type="catalytic activity">
    <reaction evidence="1 3 4">
        <text>[protein]-peptidylproline (omega=180) = [protein]-peptidylproline (omega=0)</text>
        <dbReference type="Rhea" id="RHEA:16237"/>
        <dbReference type="Rhea" id="RHEA-COMP:10747"/>
        <dbReference type="Rhea" id="RHEA-COMP:10748"/>
        <dbReference type="ChEBI" id="CHEBI:83833"/>
        <dbReference type="ChEBI" id="CHEBI:83834"/>
        <dbReference type="EC" id="5.2.1.8"/>
    </reaction>
</comment>
<dbReference type="EMBL" id="BMWS01000017">
    <property type="protein sequence ID" value="GGX23208.1"/>
    <property type="molecule type" value="Genomic_DNA"/>
</dbReference>
<dbReference type="NCBIfam" id="TIGR03516">
    <property type="entry name" value="ppisom_GldI"/>
    <property type="match status" value="1"/>
</dbReference>
<accession>A0A918JW22</accession>
<dbReference type="RefSeq" id="WP_027412380.1">
    <property type="nucleotide sequence ID" value="NZ_BMWS01000017.1"/>
</dbReference>
<dbReference type="PROSITE" id="PS50059">
    <property type="entry name" value="FKBP_PPIASE"/>
    <property type="match status" value="1"/>
</dbReference>
<organism evidence="6 7">
    <name type="scientific">Aquimarina muelleri</name>
    <dbReference type="NCBI Taxonomy" id="279356"/>
    <lineage>
        <taxon>Bacteria</taxon>
        <taxon>Pseudomonadati</taxon>
        <taxon>Bacteroidota</taxon>
        <taxon>Flavobacteriia</taxon>
        <taxon>Flavobacteriales</taxon>
        <taxon>Flavobacteriaceae</taxon>
        <taxon>Aquimarina</taxon>
    </lineage>
</organism>
<gene>
    <name evidence="6" type="primary">gldI</name>
    <name evidence="6" type="ORF">GCM10007384_25520</name>
</gene>
<dbReference type="Pfam" id="PF00254">
    <property type="entry name" value="FKBP_C"/>
    <property type="match status" value="1"/>
</dbReference>
<evidence type="ECO:0000256" key="4">
    <source>
        <dbReference type="RuleBase" id="RU003915"/>
    </source>
</evidence>
<dbReference type="AlphaFoldDB" id="A0A918JW22"/>
<evidence type="ECO:0000256" key="3">
    <source>
        <dbReference type="PROSITE-ProRule" id="PRU00277"/>
    </source>
</evidence>
<dbReference type="InterPro" id="IPR019869">
    <property type="entry name" value="Motility-assoc_PPIase_GldI"/>
</dbReference>
<keyword evidence="2 3" id="KW-0697">Rotamase</keyword>
<dbReference type="Proteomes" id="UP000601108">
    <property type="component" value="Unassembled WGS sequence"/>
</dbReference>